<comment type="caution">
    <text evidence="2">The sequence shown here is derived from an EMBL/GenBank/DDBJ whole genome shotgun (WGS) entry which is preliminary data.</text>
</comment>
<name>A0AAD7HUP8_9AGAR</name>
<gene>
    <name evidence="2" type="ORF">DFH07DRAFT_969818</name>
</gene>
<keyword evidence="3" id="KW-1185">Reference proteome</keyword>
<dbReference type="AlphaFoldDB" id="A0AAD7HUP8"/>
<proteinExistence type="predicted"/>
<accession>A0AAD7HUP8</accession>
<dbReference type="EMBL" id="JARJLG010000204">
    <property type="protein sequence ID" value="KAJ7728595.1"/>
    <property type="molecule type" value="Genomic_DNA"/>
</dbReference>
<evidence type="ECO:0000313" key="2">
    <source>
        <dbReference type="EMBL" id="KAJ7728595.1"/>
    </source>
</evidence>
<feature type="region of interest" description="Disordered" evidence="1">
    <location>
        <begin position="353"/>
        <end position="385"/>
    </location>
</feature>
<evidence type="ECO:0000313" key="3">
    <source>
        <dbReference type="Proteomes" id="UP001215280"/>
    </source>
</evidence>
<feature type="compositionally biased region" description="Basic and acidic residues" evidence="1">
    <location>
        <begin position="176"/>
        <end position="186"/>
    </location>
</feature>
<feature type="compositionally biased region" description="Basic and acidic residues" evidence="1">
    <location>
        <begin position="1"/>
        <end position="12"/>
    </location>
</feature>
<protein>
    <submittedName>
        <fullName evidence="2">Uncharacterized protein</fullName>
    </submittedName>
</protein>
<dbReference type="Proteomes" id="UP001215280">
    <property type="component" value="Unassembled WGS sequence"/>
</dbReference>
<feature type="region of interest" description="Disordered" evidence="1">
    <location>
        <begin position="227"/>
        <end position="273"/>
    </location>
</feature>
<sequence>MSRSARKDEDVVTLRYRSNAAGLPTPSHSPARTRPLPTSKRWRSIPFPAAHVPSGVRPRPASIPPFSGSSHSVKRPRSPAARTEGRGLTAASPCPSLPAPALPSTSLRPLRRVCMHSWELLAGSHVVSMGPTSRDCRYAARGGREVTPTKRDPALLRLPSTRTRASHTSRPVRYGPTHDADSRPESAQRLRRFVRATASLCADVSHMSAPQIHPLIAIIVSRPRARERSAACQPPRYTLSSDDDEMELTRSPVPRTRATSTMETGEAQPSGRAPGLAPGAWHFCILSAGGPRIAELRKRNLALCTPSHTRAIHLARTPTDVRHLVGMDNAGPQTLRLWWDARELRESNEFVVSKRPDDSPLTMSPRGRQILGDSSTRGGEEHTTLSAPAKRIPYASHDERDPLLVHMYPTAFLPPAWRLIVPQHPRRELQAPPPESRFEMTDGLGHPAELVEMISAVFAAPNVHLRRDRGAAQRVPVAYAARLRSWTTMRTPTSLVVGCASAFRVSAAARGRAQAQAGIGRDDARAAPTLVLGLWADELRAQVCMGSDLMVMPHAQPLLHDLVSRTPVATYAYGPVHSPWDQTVILPARATCIIHAGADEGRSAWSARGGSRSGTKMVAMGRGDAWV</sequence>
<reference evidence="2" key="1">
    <citation type="submission" date="2023-03" db="EMBL/GenBank/DDBJ databases">
        <title>Massive genome expansion in bonnet fungi (Mycena s.s.) driven by repeated elements and novel gene families across ecological guilds.</title>
        <authorList>
            <consortium name="Lawrence Berkeley National Laboratory"/>
            <person name="Harder C.B."/>
            <person name="Miyauchi S."/>
            <person name="Viragh M."/>
            <person name="Kuo A."/>
            <person name="Thoen E."/>
            <person name="Andreopoulos B."/>
            <person name="Lu D."/>
            <person name="Skrede I."/>
            <person name="Drula E."/>
            <person name="Henrissat B."/>
            <person name="Morin E."/>
            <person name="Kohler A."/>
            <person name="Barry K."/>
            <person name="LaButti K."/>
            <person name="Morin E."/>
            <person name="Salamov A."/>
            <person name="Lipzen A."/>
            <person name="Mereny Z."/>
            <person name="Hegedus B."/>
            <person name="Baldrian P."/>
            <person name="Stursova M."/>
            <person name="Weitz H."/>
            <person name="Taylor A."/>
            <person name="Grigoriev I.V."/>
            <person name="Nagy L.G."/>
            <person name="Martin F."/>
            <person name="Kauserud H."/>
        </authorList>
    </citation>
    <scope>NUCLEOTIDE SEQUENCE</scope>
    <source>
        <strain evidence="2">CBHHK188m</strain>
    </source>
</reference>
<organism evidence="2 3">
    <name type="scientific">Mycena maculata</name>
    <dbReference type="NCBI Taxonomy" id="230809"/>
    <lineage>
        <taxon>Eukaryota</taxon>
        <taxon>Fungi</taxon>
        <taxon>Dikarya</taxon>
        <taxon>Basidiomycota</taxon>
        <taxon>Agaricomycotina</taxon>
        <taxon>Agaricomycetes</taxon>
        <taxon>Agaricomycetidae</taxon>
        <taxon>Agaricales</taxon>
        <taxon>Marasmiineae</taxon>
        <taxon>Mycenaceae</taxon>
        <taxon>Mycena</taxon>
    </lineage>
</organism>
<feature type="region of interest" description="Disordered" evidence="1">
    <location>
        <begin position="162"/>
        <end position="186"/>
    </location>
</feature>
<feature type="region of interest" description="Disordered" evidence="1">
    <location>
        <begin position="1"/>
        <end position="96"/>
    </location>
</feature>
<evidence type="ECO:0000256" key="1">
    <source>
        <dbReference type="SAM" id="MobiDB-lite"/>
    </source>
</evidence>